<evidence type="ECO:0000313" key="5">
    <source>
        <dbReference type="Proteomes" id="UP000316253"/>
    </source>
</evidence>
<dbReference type="PROSITE" id="PS51682">
    <property type="entry name" value="SAM_OMT_I"/>
    <property type="match status" value="1"/>
</dbReference>
<sequence length="247" mass="27772">MSNYDIDQIDALFIAKLILERLEVAFDPKQAVLPLNTSTSKTTKTVEEIENSWEYRAGTDTHSFGRKEKGETIKLWSVPRKSAQVLRNLVILTSAKNVVEVGTSAGYSTLFLADGATQNNGKVTTIELLKEKADLARNFFDQSKLQNISLVEDEASKALENWNQGEIDFVFLDADKENYGKYLDLLIPKMKSGALIVADNINDYGHMMDDYLQRVTGTHLPKSRTDHRVKSYYLAALDNGLMVTKKL</sequence>
<keyword evidence="1" id="KW-0489">Methyltransferase</keyword>
<dbReference type="Pfam" id="PF01596">
    <property type="entry name" value="Methyltransf_3"/>
    <property type="match status" value="1"/>
</dbReference>
<keyword evidence="2" id="KW-0808">Transferase</keyword>
<name>A0A554JD51_9BACT</name>
<dbReference type="EMBL" id="VMFD01000011">
    <property type="protein sequence ID" value="TSC66234.1"/>
    <property type="molecule type" value="Genomic_DNA"/>
</dbReference>
<comment type="caution">
    <text evidence="4">The sequence shown here is derived from an EMBL/GenBank/DDBJ whole genome shotgun (WGS) entry which is preliminary data.</text>
</comment>
<evidence type="ECO:0000256" key="3">
    <source>
        <dbReference type="ARBA" id="ARBA00022691"/>
    </source>
</evidence>
<gene>
    <name evidence="4" type="ORF">CEO22_156</name>
</gene>
<evidence type="ECO:0008006" key="6">
    <source>
        <dbReference type="Google" id="ProtNLM"/>
    </source>
</evidence>
<evidence type="ECO:0000256" key="1">
    <source>
        <dbReference type="ARBA" id="ARBA00022603"/>
    </source>
</evidence>
<dbReference type="CDD" id="cd02440">
    <property type="entry name" value="AdoMet_MTases"/>
    <property type="match status" value="1"/>
</dbReference>
<dbReference type="SUPFAM" id="SSF53335">
    <property type="entry name" value="S-adenosyl-L-methionine-dependent methyltransferases"/>
    <property type="match status" value="1"/>
</dbReference>
<dbReference type="InterPro" id="IPR002935">
    <property type="entry name" value="SAM_O-MeTrfase"/>
</dbReference>
<dbReference type="PANTHER" id="PTHR43167:SF1">
    <property type="entry name" value="PUTATIVE (AFU_ORTHOLOGUE AFUA_6G01830)-RELATED"/>
    <property type="match status" value="1"/>
</dbReference>
<dbReference type="InterPro" id="IPR029063">
    <property type="entry name" value="SAM-dependent_MTases_sf"/>
</dbReference>
<proteinExistence type="predicted"/>
<dbReference type="GO" id="GO:0008171">
    <property type="term" value="F:O-methyltransferase activity"/>
    <property type="evidence" value="ECO:0007669"/>
    <property type="project" value="InterPro"/>
</dbReference>
<dbReference type="AlphaFoldDB" id="A0A554JD51"/>
<reference evidence="4 5" key="1">
    <citation type="submission" date="2017-08" db="EMBL/GenBank/DDBJ databases">
        <title>Mechanisms for carbon and nitrogen cycling indicate functional differentiation within the Candidate Phyla Radiation.</title>
        <authorList>
            <person name="Danczak R.E."/>
            <person name="Johnston M.D."/>
            <person name="Kenah C."/>
            <person name="Slattery M."/>
            <person name="Wrighton K.C."/>
            <person name="Wilkins M.J."/>
        </authorList>
    </citation>
    <scope>NUCLEOTIDE SEQUENCE [LARGE SCALE GENOMIC DNA]</scope>
    <source>
        <strain evidence="4">Gr01-1014_85</strain>
    </source>
</reference>
<organism evidence="4 5">
    <name type="scientific">Candidatus Berkelbacteria bacterium Gr01-1014_85</name>
    <dbReference type="NCBI Taxonomy" id="2017150"/>
    <lineage>
        <taxon>Bacteria</taxon>
        <taxon>Candidatus Berkelbacteria</taxon>
    </lineage>
</organism>
<keyword evidence="3" id="KW-0949">S-adenosyl-L-methionine</keyword>
<accession>A0A554JD51</accession>
<evidence type="ECO:0000256" key="2">
    <source>
        <dbReference type="ARBA" id="ARBA00022679"/>
    </source>
</evidence>
<dbReference type="Proteomes" id="UP000316253">
    <property type="component" value="Unassembled WGS sequence"/>
</dbReference>
<dbReference type="GO" id="GO:0032259">
    <property type="term" value="P:methylation"/>
    <property type="evidence" value="ECO:0007669"/>
    <property type="project" value="UniProtKB-KW"/>
</dbReference>
<dbReference type="PANTHER" id="PTHR43167">
    <property type="entry name" value="PUTATIVE (AFU_ORTHOLOGUE AFUA_6G01830)-RELATED"/>
    <property type="match status" value="1"/>
</dbReference>
<dbReference type="Gene3D" id="3.40.50.150">
    <property type="entry name" value="Vaccinia Virus protein VP39"/>
    <property type="match status" value="1"/>
</dbReference>
<protein>
    <recommendedName>
        <fullName evidence="6">O-methyltransferase</fullName>
    </recommendedName>
</protein>
<evidence type="ECO:0000313" key="4">
    <source>
        <dbReference type="EMBL" id="TSC66234.1"/>
    </source>
</evidence>